<feature type="compositionally biased region" description="Polar residues" evidence="1">
    <location>
        <begin position="1"/>
        <end position="10"/>
    </location>
</feature>
<name>K7SV34_9HEMI</name>
<dbReference type="AlphaFoldDB" id="K7SV34"/>
<evidence type="ECO:0000256" key="1">
    <source>
        <dbReference type="SAM" id="MobiDB-lite"/>
    </source>
</evidence>
<feature type="compositionally biased region" description="Acidic residues" evidence="1">
    <location>
        <begin position="70"/>
        <end position="80"/>
    </location>
</feature>
<feature type="non-terminal residue" evidence="2">
    <location>
        <position position="1"/>
    </location>
</feature>
<gene>
    <name evidence="2" type="primary">Dfd</name>
</gene>
<protein>
    <submittedName>
        <fullName evidence="2">Deformed</fullName>
    </submittedName>
</protein>
<feature type="region of interest" description="Disordered" evidence="1">
    <location>
        <begin position="1"/>
        <end position="98"/>
    </location>
</feature>
<feature type="compositionally biased region" description="Low complexity" evidence="1">
    <location>
        <begin position="28"/>
        <end position="38"/>
    </location>
</feature>
<evidence type="ECO:0000313" key="2">
    <source>
        <dbReference type="EMBL" id="AFW04372.1"/>
    </source>
</evidence>
<feature type="compositionally biased region" description="Pro residues" evidence="1">
    <location>
        <begin position="18"/>
        <end position="27"/>
    </location>
</feature>
<feature type="non-terminal residue" evidence="2">
    <location>
        <position position="108"/>
    </location>
</feature>
<reference evidence="2" key="1">
    <citation type="submission" date="2012-01" db="EMBL/GenBank/DDBJ databases">
        <title>Phylogeny of Nepomorpha.</title>
        <authorList>
            <person name="Li M."/>
            <person name="Wang J."/>
            <person name="Liu H."/>
            <person name="Bu W."/>
        </authorList>
    </citation>
    <scope>NUCLEOTIDE SEQUENCE</scope>
</reference>
<proteinExistence type="predicted"/>
<organism evidence="2">
    <name type="scientific">Sigara striata</name>
    <dbReference type="NCBI Taxonomy" id="1249915"/>
    <lineage>
        <taxon>Eukaryota</taxon>
        <taxon>Metazoa</taxon>
        <taxon>Ecdysozoa</taxon>
        <taxon>Arthropoda</taxon>
        <taxon>Hexapoda</taxon>
        <taxon>Insecta</taxon>
        <taxon>Pterygota</taxon>
        <taxon>Neoptera</taxon>
        <taxon>Paraneoptera</taxon>
        <taxon>Hemiptera</taxon>
        <taxon>Heteroptera</taxon>
        <taxon>Panheteroptera</taxon>
        <taxon>Nepomorpha</taxon>
        <taxon>Corixidae</taxon>
        <taxon>Corixinae</taxon>
        <taxon>Sigara</taxon>
    </lineage>
</organism>
<sequence length="108" mass="12270">TEEYSHNSYVQDYFQPQPHYPTYPQPTYPSYHSYYYPQEAVEPAPSPKSVSPCHLQSPPGLGPPHGHDPESEDTAEEEELLAGNETDSPVTNEDCSEAGERIIYPWMR</sequence>
<dbReference type="EMBL" id="JQ409436">
    <property type="protein sequence ID" value="AFW04372.1"/>
    <property type="molecule type" value="Genomic_DNA"/>
</dbReference>
<accession>K7SV34</accession>